<accession>A0A7K1SBE8</accession>
<dbReference type="RefSeq" id="WP_157585675.1">
    <property type="nucleotide sequence ID" value="NZ_WPIN01000004.1"/>
</dbReference>
<keyword evidence="2" id="KW-1185">Reference proteome</keyword>
<dbReference type="EMBL" id="WPIN01000004">
    <property type="protein sequence ID" value="MVM31119.1"/>
    <property type="molecule type" value="Genomic_DNA"/>
</dbReference>
<protein>
    <submittedName>
        <fullName evidence="1">Uncharacterized protein</fullName>
    </submittedName>
</protein>
<reference evidence="1 2" key="1">
    <citation type="submission" date="2019-12" db="EMBL/GenBank/DDBJ databases">
        <title>Spirosoma sp. HMF4905 genome sequencing and assembly.</title>
        <authorList>
            <person name="Kang H."/>
            <person name="Cha I."/>
            <person name="Kim H."/>
            <person name="Joh K."/>
        </authorList>
    </citation>
    <scope>NUCLEOTIDE SEQUENCE [LARGE SCALE GENOMIC DNA]</scope>
    <source>
        <strain evidence="1 2">HMF4905</strain>
    </source>
</reference>
<gene>
    <name evidence="1" type="ORF">GO755_13845</name>
</gene>
<sequence length="273" mass="30369">MRILNLGFILTLLATLTVNGQAKYRVGLCPGSVEGYHTLAKQVASLPVPDQGQNEALLQKYLMDWRKNEKLVRFQVAIHYPDKKVRFWQASAGEKGLFFEQSVSAAAGRGGLDTNAKPGDNQRCFFQDTTVVLDTLRIRLGDFTPETRFTLTVGQKNYALPLNAARTELLLYAGMFPGLTTGRNLPAQVGIDGETHSVTFYFLSPDERAQLVRSLRGWTMDQAPPCSELPELLVAYLTRNWGGKQCVSPALYLSAQRRVVKSLLQNEQITCTP</sequence>
<comment type="caution">
    <text evidence="1">The sequence shown here is derived from an EMBL/GenBank/DDBJ whole genome shotgun (WGS) entry which is preliminary data.</text>
</comment>
<dbReference type="Proteomes" id="UP000436006">
    <property type="component" value="Unassembled WGS sequence"/>
</dbReference>
<dbReference type="AlphaFoldDB" id="A0A7K1SBE8"/>
<name>A0A7K1SBE8_9BACT</name>
<organism evidence="1 2">
    <name type="scientific">Spirosoma arboris</name>
    <dbReference type="NCBI Taxonomy" id="2682092"/>
    <lineage>
        <taxon>Bacteria</taxon>
        <taxon>Pseudomonadati</taxon>
        <taxon>Bacteroidota</taxon>
        <taxon>Cytophagia</taxon>
        <taxon>Cytophagales</taxon>
        <taxon>Cytophagaceae</taxon>
        <taxon>Spirosoma</taxon>
    </lineage>
</organism>
<evidence type="ECO:0000313" key="1">
    <source>
        <dbReference type="EMBL" id="MVM31119.1"/>
    </source>
</evidence>
<evidence type="ECO:0000313" key="2">
    <source>
        <dbReference type="Proteomes" id="UP000436006"/>
    </source>
</evidence>
<proteinExistence type="predicted"/>